<dbReference type="PROSITE" id="PS50297">
    <property type="entry name" value="ANK_REP_REGION"/>
    <property type="match status" value="1"/>
</dbReference>
<name>A0A7R7ZV35_ASPKA</name>
<accession>A0A7R7ZV35</accession>
<organism evidence="1 2">
    <name type="scientific">Aspergillus kawachii</name>
    <name type="common">White koji mold</name>
    <name type="synonym">Aspergillus awamori var. kawachi</name>
    <dbReference type="NCBI Taxonomy" id="1069201"/>
    <lineage>
        <taxon>Eukaryota</taxon>
        <taxon>Fungi</taxon>
        <taxon>Dikarya</taxon>
        <taxon>Ascomycota</taxon>
        <taxon>Pezizomycotina</taxon>
        <taxon>Eurotiomycetes</taxon>
        <taxon>Eurotiomycetidae</taxon>
        <taxon>Eurotiales</taxon>
        <taxon>Aspergillaceae</taxon>
        <taxon>Aspergillus</taxon>
        <taxon>Aspergillus subgen. Circumdati</taxon>
    </lineage>
</organism>
<dbReference type="GeneID" id="64955921"/>
<reference evidence="1" key="1">
    <citation type="submission" date="2021-01" db="EMBL/GenBank/DDBJ databases">
        <authorList>
            <consortium name="Aspergillus luchuensis mut. kawachii IFO 4304 genome sequencing consortium"/>
            <person name="Kazuki M."/>
            <person name="Futagami T."/>
        </authorList>
    </citation>
    <scope>NUCLEOTIDE SEQUENCE</scope>
    <source>
        <strain evidence="1">IFO 4308</strain>
    </source>
</reference>
<protein>
    <submittedName>
        <fullName evidence="1">Uncharacterized protein</fullName>
    </submittedName>
</protein>
<dbReference type="PROSITE" id="PS50088">
    <property type="entry name" value="ANK_REPEAT"/>
    <property type="match status" value="1"/>
</dbReference>
<dbReference type="AlphaFoldDB" id="A0A7R7ZV35"/>
<evidence type="ECO:0000313" key="1">
    <source>
        <dbReference type="EMBL" id="BCR94596.1"/>
    </source>
</evidence>
<dbReference type="InterPro" id="IPR036770">
    <property type="entry name" value="Ankyrin_rpt-contain_sf"/>
</dbReference>
<proteinExistence type="predicted"/>
<dbReference type="Gene3D" id="1.25.40.20">
    <property type="entry name" value="Ankyrin repeat-containing domain"/>
    <property type="match status" value="2"/>
</dbReference>
<dbReference type="RefSeq" id="XP_041538362.1">
    <property type="nucleotide sequence ID" value="XM_041684149.1"/>
</dbReference>
<dbReference type="KEGG" id="aluc:AKAW2_11642A"/>
<gene>
    <name evidence="1" type="ORF">AKAW2_11642A</name>
</gene>
<dbReference type="InterPro" id="IPR002110">
    <property type="entry name" value="Ankyrin_rpt"/>
</dbReference>
<dbReference type="Proteomes" id="UP000661280">
    <property type="component" value="Chromosome 1"/>
</dbReference>
<evidence type="ECO:0000313" key="2">
    <source>
        <dbReference type="Proteomes" id="UP000661280"/>
    </source>
</evidence>
<keyword evidence="2" id="KW-1185">Reference proteome</keyword>
<dbReference type="PANTHER" id="PTHR24198:SF165">
    <property type="entry name" value="ANKYRIN REPEAT-CONTAINING PROTEIN-RELATED"/>
    <property type="match status" value="1"/>
</dbReference>
<dbReference type="Pfam" id="PF00023">
    <property type="entry name" value="Ank"/>
    <property type="match status" value="1"/>
</dbReference>
<dbReference type="EMBL" id="AP024425">
    <property type="protein sequence ID" value="BCR94596.1"/>
    <property type="molecule type" value="Genomic_DNA"/>
</dbReference>
<dbReference type="SUPFAM" id="SSF48403">
    <property type="entry name" value="Ankyrin repeat"/>
    <property type="match status" value="1"/>
</dbReference>
<dbReference type="PANTHER" id="PTHR24198">
    <property type="entry name" value="ANKYRIN REPEAT AND PROTEIN KINASE DOMAIN-CONTAINING PROTEIN"/>
    <property type="match status" value="1"/>
</dbReference>
<dbReference type="SMART" id="SM00248">
    <property type="entry name" value="ANK"/>
    <property type="match status" value="5"/>
</dbReference>
<dbReference type="OrthoDB" id="4772757at2759"/>
<reference evidence="1" key="2">
    <citation type="submission" date="2021-02" db="EMBL/GenBank/DDBJ databases">
        <title>Aspergillus luchuensis mut. kawachii IFO 4304 genome sequence.</title>
        <authorList>
            <person name="Mori K."/>
            <person name="Kadooka C."/>
            <person name="Goto M."/>
            <person name="Futagami T."/>
        </authorList>
    </citation>
    <scope>NUCLEOTIDE SEQUENCE</scope>
    <source>
        <strain evidence="1">IFO 4308</strain>
    </source>
</reference>
<sequence>MLENNNNVEDLDVNQTNKDGSSGLFLAARGGHIMVVQKLLDLGANIDAPGFHAASDPSWHLFLCAQKGGILQSLQAALASDDNAVAELLLDAGVKLTTQQQFDDAIQTAAFKGNIPNFQRLMAGDVGDFAPDIRPDPLQIALAGGKMRRAKLLLQSCTDTNEEKGFFSNALAAAIASEKLSIVQLVLDAGANIKLRGRYGFSLRAAVIINNFEITKCLLEKGTDPNEEDHELGDALQAAASRGNIER</sequence>